<feature type="region of interest" description="Disordered" evidence="1">
    <location>
        <begin position="114"/>
        <end position="134"/>
    </location>
</feature>
<dbReference type="Proteomes" id="UP000515146">
    <property type="component" value="Unplaced"/>
</dbReference>
<proteinExistence type="predicted"/>
<dbReference type="AlphaFoldDB" id="A0A6P6YHI0"/>
<evidence type="ECO:0000256" key="1">
    <source>
        <dbReference type="SAM" id="MobiDB-lite"/>
    </source>
</evidence>
<dbReference type="RefSeq" id="XP_027204299.1">
    <property type="nucleotide sequence ID" value="XM_027348498.1"/>
</dbReference>
<feature type="chain" id="PRO_5027872761" evidence="2">
    <location>
        <begin position="23"/>
        <end position="134"/>
    </location>
</feature>
<dbReference type="InParanoid" id="A0A6P6YHI0"/>
<gene>
    <name evidence="4" type="primary">LOC113798017</name>
</gene>
<evidence type="ECO:0000313" key="3">
    <source>
        <dbReference type="Proteomes" id="UP000515146"/>
    </source>
</evidence>
<reference evidence="4" key="1">
    <citation type="submission" date="2025-08" db="UniProtKB">
        <authorList>
            <consortium name="RefSeq"/>
        </authorList>
    </citation>
    <scope>IDENTIFICATION</scope>
    <source>
        <strain evidence="4">Airmid</strain>
    </source>
</reference>
<dbReference type="KEGG" id="dpte:113798017"/>
<sequence>MLRKSIMINIFICLCLIQLVYSNNVYLDRDPFSGHHNGRPPLPSPRQGNHGRGHHHHDRGRHHHNHDHGPPGHQKQQHENIPICIPEVIYIIVPCNNQTNDNNRMITSTTTATSSFDTSTISTPTTTTTTTVQP</sequence>
<feature type="region of interest" description="Disordered" evidence="1">
    <location>
        <begin position="36"/>
        <end position="78"/>
    </location>
</feature>
<accession>A0A6P6YHI0</accession>
<evidence type="ECO:0000256" key="2">
    <source>
        <dbReference type="SAM" id="SignalP"/>
    </source>
</evidence>
<keyword evidence="3" id="KW-1185">Reference proteome</keyword>
<organism evidence="3 4">
    <name type="scientific">Dermatophagoides pteronyssinus</name>
    <name type="common">European house dust mite</name>
    <dbReference type="NCBI Taxonomy" id="6956"/>
    <lineage>
        <taxon>Eukaryota</taxon>
        <taxon>Metazoa</taxon>
        <taxon>Ecdysozoa</taxon>
        <taxon>Arthropoda</taxon>
        <taxon>Chelicerata</taxon>
        <taxon>Arachnida</taxon>
        <taxon>Acari</taxon>
        <taxon>Acariformes</taxon>
        <taxon>Sarcoptiformes</taxon>
        <taxon>Astigmata</taxon>
        <taxon>Psoroptidia</taxon>
        <taxon>Analgoidea</taxon>
        <taxon>Pyroglyphidae</taxon>
        <taxon>Dermatophagoidinae</taxon>
        <taxon>Dermatophagoides</taxon>
    </lineage>
</organism>
<keyword evidence="2" id="KW-0732">Signal</keyword>
<name>A0A6P6YHI0_DERPT</name>
<feature type="compositionally biased region" description="Basic residues" evidence="1">
    <location>
        <begin position="49"/>
        <end position="66"/>
    </location>
</feature>
<evidence type="ECO:0000313" key="4">
    <source>
        <dbReference type="RefSeq" id="XP_027204299.1"/>
    </source>
</evidence>
<feature type="signal peptide" evidence="2">
    <location>
        <begin position="1"/>
        <end position="22"/>
    </location>
</feature>
<protein>
    <submittedName>
        <fullName evidence="4">Uncharacterized protein LOC113798017</fullName>
    </submittedName>
</protein>